<evidence type="ECO:0000256" key="4">
    <source>
        <dbReference type="ARBA" id="ARBA00023163"/>
    </source>
</evidence>
<dbReference type="PROSITE" id="PS50931">
    <property type="entry name" value="HTH_LYSR"/>
    <property type="match status" value="1"/>
</dbReference>
<evidence type="ECO:0000313" key="6">
    <source>
        <dbReference type="EMBL" id="BBA95535.1"/>
    </source>
</evidence>
<sequence length="342" mass="37276">MAERQNPHRQQMLRGLSFDQLFAVRTIASAGSFREASKILCLTQPAISQRVQHIEHILGSPIFDRHSGVGVSLTDVGRTFLDFCDRSLLDLDRLCSDMAQNEEPESESTLSITAPSDSIQYFIIRLLPVLRARFPHRQVRVTQSGSRGESMQMMRSGAADVAFYRVPLDPALSVVAIMDEKLHLVAAPGHEILRVPAEQRAAALGAYSFATYIPSMRSRHLVERWSLKIGARLRVDIESQGLDVMKQAAVSGSALTVLPSTSIGEELKDGRLVVVDVDGMPLVRATAIAVRPGDERRAAIQEFIDLLVRISRASTDPSMPGFRWASDAKVGGGAAPPAAAAV</sequence>
<dbReference type="InterPro" id="IPR036388">
    <property type="entry name" value="WH-like_DNA-bd_sf"/>
</dbReference>
<accession>A0A7U3WGW8</accession>
<evidence type="ECO:0000256" key="1">
    <source>
        <dbReference type="ARBA" id="ARBA00009437"/>
    </source>
</evidence>
<dbReference type="InterPro" id="IPR000847">
    <property type="entry name" value="LysR_HTH_N"/>
</dbReference>
<dbReference type="AlphaFoldDB" id="A0A7U3WGW8"/>
<dbReference type="PANTHER" id="PTHR30126:SF40">
    <property type="entry name" value="HTH-TYPE TRANSCRIPTIONAL REGULATOR GLTR"/>
    <property type="match status" value="1"/>
</dbReference>
<evidence type="ECO:0000313" key="7">
    <source>
        <dbReference type="Proteomes" id="UP000595703"/>
    </source>
</evidence>
<dbReference type="PANTHER" id="PTHR30126">
    <property type="entry name" value="HTH-TYPE TRANSCRIPTIONAL REGULATOR"/>
    <property type="match status" value="1"/>
</dbReference>
<protein>
    <submittedName>
        <fullName evidence="6">Putative LysR family regulatory protein</fullName>
    </submittedName>
</protein>
<dbReference type="KEGG" id="arev:RVR_429"/>
<dbReference type="EMBL" id="AP018365">
    <property type="protein sequence ID" value="BBA95535.1"/>
    <property type="molecule type" value="Genomic_DNA"/>
</dbReference>
<dbReference type="Gene3D" id="3.40.190.290">
    <property type="match status" value="1"/>
</dbReference>
<keyword evidence="2" id="KW-0805">Transcription regulation</keyword>
<name>A0A7U3WGW8_9ACTN</name>
<proteinExistence type="inferred from homology"/>
<reference evidence="6 7" key="1">
    <citation type="journal article" date="2010" name="J. Bacteriol.">
        <title>Biochemical characterization of a novel indole prenyltransferase from Streptomyces sp. SN-593.</title>
        <authorList>
            <person name="Takahashi S."/>
            <person name="Takagi H."/>
            <person name="Toyoda A."/>
            <person name="Uramoto M."/>
            <person name="Nogawa T."/>
            <person name="Ueki M."/>
            <person name="Sakaki Y."/>
            <person name="Osada H."/>
        </authorList>
    </citation>
    <scope>NUCLEOTIDE SEQUENCE [LARGE SCALE GENOMIC DNA]</scope>
    <source>
        <strain evidence="6 7">SN-593</strain>
    </source>
</reference>
<dbReference type="SUPFAM" id="SSF53850">
    <property type="entry name" value="Periplasmic binding protein-like II"/>
    <property type="match status" value="1"/>
</dbReference>
<dbReference type="CDD" id="cd05466">
    <property type="entry name" value="PBP2_LTTR_substrate"/>
    <property type="match status" value="1"/>
</dbReference>
<dbReference type="RefSeq" id="WP_202232051.1">
    <property type="nucleotide sequence ID" value="NZ_AP018365.1"/>
</dbReference>
<dbReference type="Proteomes" id="UP000595703">
    <property type="component" value="Chromosome"/>
</dbReference>
<reference evidence="6 7" key="3">
    <citation type="journal article" date="2011" name="Nat. Chem. Biol.">
        <title>Reveromycin A biosynthesis uses RevG and RevJ for stereospecific spiroacetal formation.</title>
        <authorList>
            <person name="Takahashi S."/>
            <person name="Toyoda A."/>
            <person name="Sekiyama Y."/>
            <person name="Takagi H."/>
            <person name="Nogawa T."/>
            <person name="Uramoto M."/>
            <person name="Suzuki R."/>
            <person name="Koshino H."/>
            <person name="Kumano T."/>
            <person name="Panthee S."/>
            <person name="Dairi T."/>
            <person name="Ishikawa J."/>
            <person name="Ikeda H."/>
            <person name="Sakaki Y."/>
            <person name="Osada H."/>
        </authorList>
    </citation>
    <scope>NUCLEOTIDE SEQUENCE [LARGE SCALE GENOMIC DNA]</scope>
    <source>
        <strain evidence="6 7">SN-593</strain>
    </source>
</reference>
<reference evidence="6 7" key="2">
    <citation type="journal article" date="2011" name="J. Antibiot.">
        <title>Furaquinocins I and J: novel polyketide isoprenoid hybrid compounds from Streptomyces reveromyceticus SN-593.</title>
        <authorList>
            <person name="Panthee S."/>
            <person name="Takahashi S."/>
            <person name="Takagi H."/>
            <person name="Nogawa T."/>
            <person name="Oowada E."/>
            <person name="Uramoto M."/>
            <person name="Osada H."/>
        </authorList>
    </citation>
    <scope>NUCLEOTIDE SEQUENCE [LARGE SCALE GENOMIC DNA]</scope>
    <source>
        <strain evidence="6 7">SN-593</strain>
    </source>
</reference>
<organism evidence="6 7">
    <name type="scientific">Actinacidiphila reveromycinica</name>
    <dbReference type="NCBI Taxonomy" id="659352"/>
    <lineage>
        <taxon>Bacteria</taxon>
        <taxon>Bacillati</taxon>
        <taxon>Actinomycetota</taxon>
        <taxon>Actinomycetes</taxon>
        <taxon>Kitasatosporales</taxon>
        <taxon>Streptomycetaceae</taxon>
        <taxon>Actinacidiphila</taxon>
    </lineage>
</organism>
<evidence type="ECO:0000256" key="2">
    <source>
        <dbReference type="ARBA" id="ARBA00023015"/>
    </source>
</evidence>
<dbReference type="Gene3D" id="1.10.10.10">
    <property type="entry name" value="Winged helix-like DNA-binding domain superfamily/Winged helix DNA-binding domain"/>
    <property type="match status" value="1"/>
</dbReference>
<dbReference type="Pfam" id="PF00126">
    <property type="entry name" value="HTH_1"/>
    <property type="match status" value="1"/>
</dbReference>
<evidence type="ECO:0000256" key="3">
    <source>
        <dbReference type="ARBA" id="ARBA00023125"/>
    </source>
</evidence>
<reference evidence="6 7" key="4">
    <citation type="journal article" date="2020" name="Sci. Rep.">
        <title>beta-carboline chemical signals induce reveromycin production through a LuxR family regulator in Streptomyces sp. SN-593.</title>
        <authorList>
            <person name="Panthee S."/>
            <person name="Kito N."/>
            <person name="Hayashi T."/>
            <person name="Shimizu T."/>
            <person name="Ishikawa J."/>
            <person name="Hamamoto H."/>
            <person name="Osada H."/>
            <person name="Takahashi S."/>
        </authorList>
    </citation>
    <scope>NUCLEOTIDE SEQUENCE [LARGE SCALE GENOMIC DNA]</scope>
    <source>
        <strain evidence="6 7">SN-593</strain>
    </source>
</reference>
<dbReference type="GO" id="GO:0000976">
    <property type="term" value="F:transcription cis-regulatory region binding"/>
    <property type="evidence" value="ECO:0007669"/>
    <property type="project" value="TreeGrafter"/>
</dbReference>
<dbReference type="GO" id="GO:0003700">
    <property type="term" value="F:DNA-binding transcription factor activity"/>
    <property type="evidence" value="ECO:0007669"/>
    <property type="project" value="InterPro"/>
</dbReference>
<keyword evidence="7" id="KW-1185">Reference proteome</keyword>
<dbReference type="InterPro" id="IPR005119">
    <property type="entry name" value="LysR_subst-bd"/>
</dbReference>
<dbReference type="SUPFAM" id="SSF46785">
    <property type="entry name" value="Winged helix' DNA-binding domain"/>
    <property type="match status" value="1"/>
</dbReference>
<keyword evidence="3" id="KW-0238">DNA-binding</keyword>
<dbReference type="Pfam" id="PF03466">
    <property type="entry name" value="LysR_substrate"/>
    <property type="match status" value="1"/>
</dbReference>
<comment type="similarity">
    <text evidence="1">Belongs to the LysR transcriptional regulatory family.</text>
</comment>
<keyword evidence="4" id="KW-0804">Transcription</keyword>
<dbReference type="InterPro" id="IPR036390">
    <property type="entry name" value="WH_DNA-bd_sf"/>
</dbReference>
<evidence type="ECO:0000259" key="5">
    <source>
        <dbReference type="PROSITE" id="PS50931"/>
    </source>
</evidence>
<feature type="domain" description="HTH lysR-type" evidence="5">
    <location>
        <begin position="16"/>
        <end position="74"/>
    </location>
</feature>
<dbReference type="PRINTS" id="PR00039">
    <property type="entry name" value="HTHLYSR"/>
</dbReference>
<gene>
    <name evidence="6" type="ORF">RVR_429</name>
</gene>